<dbReference type="GeneID" id="102509531"/>
<dbReference type="Pfam" id="PF20771">
    <property type="entry name" value="FAM171A1-2-B_C"/>
    <property type="match status" value="1"/>
</dbReference>
<organism evidence="12 13">
    <name type="scientific">Camelus ferus</name>
    <name type="common">Wild bactrian camel</name>
    <name type="synonym">Camelus bactrianus ferus</name>
    <dbReference type="NCBI Taxonomy" id="419612"/>
    <lineage>
        <taxon>Eukaryota</taxon>
        <taxon>Metazoa</taxon>
        <taxon>Chordata</taxon>
        <taxon>Craniata</taxon>
        <taxon>Vertebrata</taxon>
        <taxon>Euteleostomi</taxon>
        <taxon>Mammalia</taxon>
        <taxon>Eutheria</taxon>
        <taxon>Laurasiatheria</taxon>
        <taxon>Artiodactyla</taxon>
        <taxon>Tylopoda</taxon>
        <taxon>Camelidae</taxon>
        <taxon>Camelus</taxon>
    </lineage>
</organism>
<feature type="region of interest" description="Disordered" evidence="8">
    <location>
        <begin position="613"/>
        <end position="633"/>
    </location>
</feature>
<dbReference type="KEGG" id="cfr:102509531"/>
<keyword evidence="12" id="KW-1185">Reference proteome</keyword>
<keyword evidence="4" id="KW-0732">Signal</keyword>
<dbReference type="Pfam" id="PF10577">
    <property type="entry name" value="FAM171A1-2-B_N"/>
    <property type="match status" value="1"/>
</dbReference>
<reference evidence="13" key="1">
    <citation type="submission" date="2025-08" db="UniProtKB">
        <authorList>
            <consortium name="RefSeq"/>
        </authorList>
    </citation>
    <scope>IDENTIFICATION</scope>
    <source>
        <tissue evidence="13">Ear skin</tissue>
    </source>
</reference>
<feature type="compositionally biased region" description="Basic and acidic residues" evidence="8">
    <location>
        <begin position="836"/>
        <end position="845"/>
    </location>
</feature>
<comment type="similarity">
    <text evidence="2">Belongs to the FAM171 family.</text>
</comment>
<dbReference type="PANTHER" id="PTHR31626:SF2">
    <property type="entry name" value="PROTEIN FAM171B"/>
    <property type="match status" value="1"/>
</dbReference>
<feature type="domain" description="FAM171 N-terminal" evidence="10">
    <location>
        <begin position="209"/>
        <end position="456"/>
    </location>
</feature>
<feature type="compositionally biased region" description="Low complexity" evidence="8">
    <location>
        <begin position="26"/>
        <end position="47"/>
    </location>
</feature>
<dbReference type="GO" id="GO:0016020">
    <property type="term" value="C:membrane"/>
    <property type="evidence" value="ECO:0007669"/>
    <property type="project" value="UniProtKB-SubCell"/>
</dbReference>
<feature type="transmembrane region" description="Helical" evidence="9">
    <location>
        <begin position="479"/>
        <end position="503"/>
    </location>
</feature>
<feature type="region of interest" description="Disordered" evidence="8">
    <location>
        <begin position="820"/>
        <end position="845"/>
    </location>
</feature>
<feature type="region of interest" description="Disordered" evidence="8">
    <location>
        <begin position="1"/>
        <end position="65"/>
    </location>
</feature>
<evidence type="ECO:0000256" key="8">
    <source>
        <dbReference type="SAM" id="MobiDB-lite"/>
    </source>
</evidence>
<feature type="compositionally biased region" description="Basic and acidic residues" evidence="8">
    <location>
        <begin position="930"/>
        <end position="951"/>
    </location>
</feature>
<evidence type="ECO:0000259" key="10">
    <source>
        <dbReference type="Pfam" id="PF10577"/>
    </source>
</evidence>
<gene>
    <name evidence="13" type="primary">FAM171B</name>
</gene>
<evidence type="ECO:0000256" key="9">
    <source>
        <dbReference type="SAM" id="Phobius"/>
    </source>
</evidence>
<feature type="compositionally biased region" description="Polar residues" evidence="8">
    <location>
        <begin position="1"/>
        <end position="18"/>
    </location>
</feature>
<feature type="compositionally biased region" description="Basic and acidic residues" evidence="8">
    <location>
        <begin position="563"/>
        <end position="574"/>
    </location>
</feature>
<keyword evidence="6 9" id="KW-0472">Membrane</keyword>
<evidence type="ECO:0000256" key="3">
    <source>
        <dbReference type="ARBA" id="ARBA00022692"/>
    </source>
</evidence>
<feature type="region of interest" description="Disordered" evidence="8">
    <location>
        <begin position="898"/>
        <end position="951"/>
    </location>
</feature>
<keyword evidence="3 9" id="KW-0812">Transmembrane</keyword>
<keyword evidence="7" id="KW-0325">Glycoprotein</keyword>
<dbReference type="Proteomes" id="UP000694856">
    <property type="component" value="Chromosome 5"/>
</dbReference>
<dbReference type="InterPro" id="IPR048530">
    <property type="entry name" value="FAM171_N"/>
</dbReference>
<dbReference type="InterPro" id="IPR049175">
    <property type="entry name" value="FAM171_C"/>
</dbReference>
<evidence type="ECO:0000256" key="2">
    <source>
        <dbReference type="ARBA" id="ARBA00006818"/>
    </source>
</evidence>
<evidence type="ECO:0000259" key="11">
    <source>
        <dbReference type="Pfam" id="PF20771"/>
    </source>
</evidence>
<evidence type="ECO:0000313" key="12">
    <source>
        <dbReference type="Proteomes" id="UP000694856"/>
    </source>
</evidence>
<dbReference type="InterPro" id="IPR018890">
    <property type="entry name" value="FAM171"/>
</dbReference>
<evidence type="ECO:0000256" key="6">
    <source>
        <dbReference type="ARBA" id="ARBA00023136"/>
    </source>
</evidence>
<accession>A0A8B8T0I9</accession>
<feature type="region of interest" description="Disordered" evidence="8">
    <location>
        <begin position="177"/>
        <end position="199"/>
    </location>
</feature>
<dbReference type="RefSeq" id="XP_032335775.1">
    <property type="nucleotide sequence ID" value="XM_032479884.1"/>
</dbReference>
<name>A0A8B8T0I9_CAMFR</name>
<sequence>MEDPRSTSTQKASPSFSLGGQHLHSAPAPRRARALGAAQQRVTAEPQPSAPGSPRPAPPRPAHHVREDANFPLLPALRPLRLPGLLLLVRVCEGDRATGSERAGGRCRSPQPWRLPPAGAPQYAAAALWLSAMARFSRRVPCTLLLGLAAVLLKARLVPAAARAELSRSDLSLIQQQQQQRQREEAEEERPGAPGASSTVTTVPVSVFMLKVQVNDIISRQYLSQAVVEVFVNYTKTNSTVTKNNGAVLIRVPYKLGLSLTIIAYKDGYVLTSLPWNTGRMPIYSSVTLSLFPQSQANIWLFEDTVLITGKLADAKSQPSVQFSKALIKLPDNHHISNVTGYLTVLQQFLKVDNFLYTTGITLNKSGFESTELTPLAAICVKIYSGGKELKVDGSIQVSLPLLHTNDVSAGDHVPAWTFDMNTGTWVNHGRGMVKEYNNHLIWTYDAPHLGYWIAAPLPGTRGSGINGDSKDITAYHTVFLTAILGGTIVIVIGFFAVLLCYCRDKCGTPQKRERNVTKLEVLKRDQTTSTTHINHISSVKVALKAEDKSQLFNAKNSSYSPQKKEPSKVEAEDRVPVVKTRDNLKIYNEDVSFLSVNQNNYSRNLTQSLESSVGAKQPKHVNNNIPSSLGDAQEEKRYLTGKEEVYGHPHIPEQLMHIYSQPIAIFQTSDLFSTPEQLHTAKSATLPRKGQLVYGQLMEPVNRENFTQTLPKMPMHSHAQPPDAREENIPLEGQQSLPSQTSDWSRYSNSLLESVSVPGTLNEAVVMTPFSSELQGISEQTLLELSKGKPSPHPRAWFVSLDGKPVAQVRHSFIDLKKGKRTQSNDTSLDSGVDMNEHHSSRKLEREKTFIKSMHQPKILYLEDLDLSSSESGTTVCSPEDPALRHILDAGSGAIMEHPGEESPGRKSTVEDFEANISPTKKRGRPPLAKKDSKTNIWKKREERPLIPIN</sequence>
<dbReference type="AlphaFoldDB" id="A0A8B8T0I9"/>
<feature type="compositionally biased region" description="Basic and acidic residues" evidence="8">
    <location>
        <begin position="899"/>
        <end position="911"/>
    </location>
</feature>
<feature type="region of interest" description="Disordered" evidence="8">
    <location>
        <begin position="555"/>
        <end position="574"/>
    </location>
</feature>
<evidence type="ECO:0000256" key="4">
    <source>
        <dbReference type="ARBA" id="ARBA00022729"/>
    </source>
</evidence>
<dbReference type="CTD" id="165215"/>
<comment type="subcellular location">
    <subcellularLocation>
        <location evidence="1">Membrane</location>
        <topology evidence="1">Single-pass type I membrane protein</topology>
    </subcellularLocation>
</comment>
<evidence type="ECO:0000256" key="7">
    <source>
        <dbReference type="ARBA" id="ARBA00023180"/>
    </source>
</evidence>
<evidence type="ECO:0000256" key="1">
    <source>
        <dbReference type="ARBA" id="ARBA00004479"/>
    </source>
</evidence>
<feature type="compositionally biased region" description="Pro residues" evidence="8">
    <location>
        <begin position="48"/>
        <end position="60"/>
    </location>
</feature>
<dbReference type="PANTHER" id="PTHR31626">
    <property type="entry name" value="SUSHI DOMAIN-CONTAINING PROTEIN"/>
    <property type="match status" value="1"/>
</dbReference>
<feature type="domain" description="FAM171 C-terminal" evidence="11">
    <location>
        <begin position="718"/>
        <end position="948"/>
    </location>
</feature>
<proteinExistence type="inferred from homology"/>
<evidence type="ECO:0000313" key="13">
    <source>
        <dbReference type="RefSeq" id="XP_032335775.1"/>
    </source>
</evidence>
<evidence type="ECO:0000256" key="5">
    <source>
        <dbReference type="ARBA" id="ARBA00022989"/>
    </source>
</evidence>
<keyword evidence="5 9" id="KW-1133">Transmembrane helix</keyword>
<protein>
    <submittedName>
        <fullName evidence="13">Protein FAM171B</fullName>
    </submittedName>
</protein>